<name>A0A2U3AMW8_9BACL</name>
<keyword evidence="2" id="KW-1185">Reference proteome</keyword>
<sequence length="60" mass="6997">MPLIVKNVIGIPAPNANEFFDKLQRLEKKKEILLIANIKRNFTRNIADFFFYCCKIVPSI</sequence>
<reference evidence="1 2" key="1">
    <citation type="submission" date="2018-05" db="EMBL/GenBank/DDBJ databases">
        <title>Kurthia sibirica genome sequence.</title>
        <authorList>
            <person name="Maclea K.S."/>
            <person name="Goen A.E."/>
        </authorList>
    </citation>
    <scope>NUCLEOTIDE SEQUENCE [LARGE SCALE GENOMIC DNA]</scope>
    <source>
        <strain evidence="1 2">ATCC 49154</strain>
    </source>
</reference>
<dbReference type="Proteomes" id="UP000245938">
    <property type="component" value="Unassembled WGS sequence"/>
</dbReference>
<dbReference type="AlphaFoldDB" id="A0A2U3AMW8"/>
<proteinExistence type="predicted"/>
<organism evidence="1 2">
    <name type="scientific">Kurthia sibirica</name>
    <dbReference type="NCBI Taxonomy" id="202750"/>
    <lineage>
        <taxon>Bacteria</taxon>
        <taxon>Bacillati</taxon>
        <taxon>Bacillota</taxon>
        <taxon>Bacilli</taxon>
        <taxon>Bacillales</taxon>
        <taxon>Caryophanaceae</taxon>
        <taxon>Kurthia</taxon>
    </lineage>
</organism>
<protein>
    <submittedName>
        <fullName evidence="1">Uncharacterized protein</fullName>
    </submittedName>
</protein>
<evidence type="ECO:0000313" key="1">
    <source>
        <dbReference type="EMBL" id="PWI25866.1"/>
    </source>
</evidence>
<gene>
    <name evidence="1" type="ORF">DEX24_06595</name>
</gene>
<evidence type="ECO:0000313" key="2">
    <source>
        <dbReference type="Proteomes" id="UP000245938"/>
    </source>
</evidence>
<comment type="caution">
    <text evidence="1">The sequence shown here is derived from an EMBL/GenBank/DDBJ whole genome shotgun (WGS) entry which is preliminary data.</text>
</comment>
<accession>A0A2U3AMW8</accession>
<dbReference type="EMBL" id="QFVR01000006">
    <property type="protein sequence ID" value="PWI25866.1"/>
    <property type="molecule type" value="Genomic_DNA"/>
</dbReference>